<evidence type="ECO:0000259" key="1">
    <source>
        <dbReference type="Pfam" id="PF26013"/>
    </source>
</evidence>
<accession>A0ABR1YTH1</accession>
<sequence>MNTKGSLLPHPAGVIVDYLVGKRLDDVRGNLSNALSLLAWCEYVDKDSEEDAGVYWEQGYTESFIHAVGMMTSSTSESPEFKRLSTVTKHNLSKAFSVMQIRILDAETKFASFDFAEFLEPNGAIANSPGFRSVGSFGSFLKRQLEQRHSRWPPKKNQYGHWFTRDLVEELQRDLGAIYDILVNRDVIWNDCEERAGRRWQMTSKSKGVPLPDPELPGLPTHDVLISFDNQHGYQHIPYPYPLIPAYTAPEKTHRKKNFFGALSKKDKSAPTSDEAETMKEALAFTEATNVSTIGMRLQANELRDRFLEYEKTCGPTLVDVPARDARLGRWVLLYGLLQILSTLSVDTLGMRYTENVPYFLCPPLNNVPPW</sequence>
<dbReference type="EMBL" id="JBBWRZ010000004">
    <property type="protein sequence ID" value="KAK8238280.1"/>
    <property type="molecule type" value="Genomic_DNA"/>
</dbReference>
<dbReference type="PANTHER" id="PTHR39601">
    <property type="entry name" value="CHORIOGENIN HMINOR"/>
    <property type="match status" value="1"/>
</dbReference>
<feature type="non-terminal residue" evidence="2">
    <location>
        <position position="371"/>
    </location>
</feature>
<keyword evidence="3" id="KW-1185">Reference proteome</keyword>
<protein>
    <recommendedName>
        <fullName evidence="1">DUF8004 domain-containing protein</fullName>
    </recommendedName>
</protein>
<dbReference type="InterPro" id="IPR058317">
    <property type="entry name" value="DUF8004"/>
</dbReference>
<dbReference type="Proteomes" id="UP001492380">
    <property type="component" value="Unassembled WGS sequence"/>
</dbReference>
<proteinExistence type="predicted"/>
<reference evidence="2 3" key="1">
    <citation type="submission" date="2024-04" db="EMBL/GenBank/DDBJ databases">
        <title>Phyllosticta paracitricarpa is synonymous to the EU quarantine fungus P. citricarpa based on phylogenomic analyses.</title>
        <authorList>
            <consortium name="Lawrence Berkeley National Laboratory"/>
            <person name="Van Ingen-Buijs V.A."/>
            <person name="Van Westerhoven A.C."/>
            <person name="Haridas S."/>
            <person name="Skiadas P."/>
            <person name="Martin F."/>
            <person name="Groenewald J.Z."/>
            <person name="Crous P.W."/>
            <person name="Seidl M.F."/>
        </authorList>
    </citation>
    <scope>NUCLEOTIDE SEQUENCE [LARGE SCALE GENOMIC DNA]</scope>
    <source>
        <strain evidence="2 3">CBS 123374</strain>
    </source>
</reference>
<dbReference type="Pfam" id="PF26013">
    <property type="entry name" value="DUF8004"/>
    <property type="match status" value="1"/>
</dbReference>
<evidence type="ECO:0000313" key="3">
    <source>
        <dbReference type="Proteomes" id="UP001492380"/>
    </source>
</evidence>
<gene>
    <name evidence="2" type="ORF">HDK90DRAFT_412514</name>
</gene>
<comment type="caution">
    <text evidence="2">The sequence shown here is derived from an EMBL/GenBank/DDBJ whole genome shotgun (WGS) entry which is preliminary data.</text>
</comment>
<evidence type="ECO:0000313" key="2">
    <source>
        <dbReference type="EMBL" id="KAK8238280.1"/>
    </source>
</evidence>
<organism evidence="2 3">
    <name type="scientific">Phyllosticta capitalensis</name>
    <dbReference type="NCBI Taxonomy" id="121624"/>
    <lineage>
        <taxon>Eukaryota</taxon>
        <taxon>Fungi</taxon>
        <taxon>Dikarya</taxon>
        <taxon>Ascomycota</taxon>
        <taxon>Pezizomycotina</taxon>
        <taxon>Dothideomycetes</taxon>
        <taxon>Dothideomycetes incertae sedis</taxon>
        <taxon>Botryosphaeriales</taxon>
        <taxon>Phyllostictaceae</taxon>
        <taxon>Phyllosticta</taxon>
    </lineage>
</organism>
<name>A0ABR1YTH1_9PEZI</name>
<dbReference type="PANTHER" id="PTHR39601:SF2">
    <property type="entry name" value="CHORIOGENIN HMINOR"/>
    <property type="match status" value="1"/>
</dbReference>
<feature type="domain" description="DUF8004" evidence="1">
    <location>
        <begin position="15"/>
        <end position="115"/>
    </location>
</feature>